<dbReference type="Proteomes" id="UP000078200">
    <property type="component" value="Unassembled WGS sequence"/>
</dbReference>
<evidence type="ECO:0000313" key="1">
    <source>
        <dbReference type="EnsemblMetazoa" id="GAUT045481-PA"/>
    </source>
</evidence>
<accession>A0A1A9VRU2</accession>
<sequence length="159" mass="17498">MTDADENRCVADCVKRYYLYAFYFTSSEATLSISVNGDRSLYSHYGNDTLINRFVSSQSFDICSIKKALVAPFNITTVKILCKIYEIKSTSLNLTTSPSLPSSHRRLAKKRLKQSSMVASISSDFSLGISQMHISAAISSTACKAVSITLLAAVKKEDQ</sequence>
<protein>
    <submittedName>
        <fullName evidence="1">Uncharacterized protein</fullName>
    </submittedName>
</protein>
<organism evidence="1 2">
    <name type="scientific">Glossina austeni</name>
    <name type="common">Savannah tsetse fly</name>
    <dbReference type="NCBI Taxonomy" id="7395"/>
    <lineage>
        <taxon>Eukaryota</taxon>
        <taxon>Metazoa</taxon>
        <taxon>Ecdysozoa</taxon>
        <taxon>Arthropoda</taxon>
        <taxon>Hexapoda</taxon>
        <taxon>Insecta</taxon>
        <taxon>Pterygota</taxon>
        <taxon>Neoptera</taxon>
        <taxon>Endopterygota</taxon>
        <taxon>Diptera</taxon>
        <taxon>Brachycera</taxon>
        <taxon>Muscomorpha</taxon>
        <taxon>Hippoboscoidea</taxon>
        <taxon>Glossinidae</taxon>
        <taxon>Glossina</taxon>
    </lineage>
</organism>
<evidence type="ECO:0000313" key="2">
    <source>
        <dbReference type="Proteomes" id="UP000078200"/>
    </source>
</evidence>
<keyword evidence="2" id="KW-1185">Reference proteome</keyword>
<name>A0A1A9VRU2_GLOAU</name>
<reference evidence="1" key="1">
    <citation type="submission" date="2020-05" db="UniProtKB">
        <authorList>
            <consortium name="EnsemblMetazoa"/>
        </authorList>
    </citation>
    <scope>IDENTIFICATION</scope>
    <source>
        <strain evidence="1">TTRI</strain>
    </source>
</reference>
<proteinExistence type="predicted"/>
<dbReference type="VEuPathDB" id="VectorBase:GAUT045481"/>
<dbReference type="EnsemblMetazoa" id="GAUT045481-RA">
    <property type="protein sequence ID" value="GAUT045481-PA"/>
    <property type="gene ID" value="GAUT045481"/>
</dbReference>
<dbReference type="AlphaFoldDB" id="A0A1A9VRU2"/>